<dbReference type="Pfam" id="PF01695">
    <property type="entry name" value="IstB_IS21"/>
    <property type="match status" value="1"/>
</dbReference>
<dbReference type="Gene3D" id="3.40.50.300">
    <property type="entry name" value="P-loop containing nucleotide triphosphate hydrolases"/>
    <property type="match status" value="1"/>
</dbReference>
<dbReference type="HOGENOM" id="CLU_077384_1_0_9"/>
<proteinExistence type="predicted"/>
<dbReference type="SUPFAM" id="SSF52540">
    <property type="entry name" value="P-loop containing nucleoside triphosphate hydrolases"/>
    <property type="match status" value="1"/>
</dbReference>
<dbReference type="STRING" id="1246626.BleG1_2693"/>
<sequence length="308" mass="35164">MDSIQKSFAAMDKGGRLQKQIAEQKKRVVLSKPVQSFLREANEVTEDMIDRGLSKLYEFKKEREHCETCPGLENCPNMMQGYRPNVYVERGSLELTYSKCPLKVDDEEKKLQQGMIQSFYIPKDVLEATFDLIEQDSDRTKAITEAIKFASTAQPGENGHGLYLYGKFGVGKSYLLGAIANDLKESRIQSALIYTPDFFREMKAAIGDGTFQEKLEAVRRVPVLMLDDIGAETTTAWTRDEILGPIMQYRMSERLPTVFTSNYDYDELEVQLAYSDKGGTEELKAKRIMERIKHFTTLVEVKGKNRRS</sequence>
<organism evidence="2 3">
    <name type="scientific">Shouchella lehensis G1</name>
    <dbReference type="NCBI Taxonomy" id="1246626"/>
    <lineage>
        <taxon>Bacteria</taxon>
        <taxon>Bacillati</taxon>
        <taxon>Bacillota</taxon>
        <taxon>Bacilli</taxon>
        <taxon>Bacillales</taxon>
        <taxon>Bacillaceae</taxon>
        <taxon>Shouchella</taxon>
    </lineage>
</organism>
<dbReference type="OrthoDB" id="61127at2"/>
<name>A0A060M3W8_9BACI</name>
<dbReference type="RefSeq" id="WP_038481836.1">
    <property type="nucleotide sequence ID" value="NZ_CP003923.1"/>
</dbReference>
<dbReference type="NCBIfam" id="NF006505">
    <property type="entry name" value="PRK08939.1"/>
    <property type="match status" value="1"/>
</dbReference>
<gene>
    <name evidence="2" type="ORF">BleG1_2693</name>
</gene>
<dbReference type="GO" id="GO:0006260">
    <property type="term" value="P:DNA replication"/>
    <property type="evidence" value="ECO:0007669"/>
    <property type="project" value="TreeGrafter"/>
</dbReference>
<dbReference type="InterPro" id="IPR002611">
    <property type="entry name" value="IstB_ATP-bd"/>
</dbReference>
<keyword evidence="3" id="KW-1185">Reference proteome</keyword>
<dbReference type="GO" id="GO:0005524">
    <property type="term" value="F:ATP binding"/>
    <property type="evidence" value="ECO:0007669"/>
    <property type="project" value="InterPro"/>
</dbReference>
<dbReference type="PANTHER" id="PTHR30050">
    <property type="entry name" value="CHROMOSOMAL REPLICATION INITIATOR PROTEIN DNAA"/>
    <property type="match status" value="1"/>
</dbReference>
<reference evidence="2 3" key="1">
    <citation type="journal article" date="2014" name="Gene">
        <title>A comparative genomic analysis of the alkalitolerant soil bacterium Bacillus lehensis G1.</title>
        <authorList>
            <person name="Noor Y.M."/>
            <person name="Samsulrizal N.H."/>
            <person name="Jema'on N.A."/>
            <person name="Low K.O."/>
            <person name="Ramli A.N."/>
            <person name="Alias N.I."/>
            <person name="Damis S.I."/>
            <person name="Fuzi S.F."/>
            <person name="Isa M.N."/>
            <person name="Murad A.M."/>
            <person name="Raih M.F."/>
            <person name="Bakar F.D."/>
            <person name="Najimudin N."/>
            <person name="Mahadi N.M."/>
            <person name="Illias R.M."/>
        </authorList>
    </citation>
    <scope>NUCLEOTIDE SEQUENCE [LARGE SCALE GENOMIC DNA]</scope>
    <source>
        <strain evidence="2 3">G1</strain>
    </source>
</reference>
<dbReference type="InterPro" id="IPR003593">
    <property type="entry name" value="AAA+_ATPase"/>
</dbReference>
<dbReference type="InterPro" id="IPR027417">
    <property type="entry name" value="P-loop_NTPase"/>
</dbReference>
<evidence type="ECO:0000313" key="2">
    <source>
        <dbReference type="EMBL" id="AIC95258.1"/>
    </source>
</evidence>
<feature type="domain" description="AAA+ ATPase" evidence="1">
    <location>
        <begin position="158"/>
        <end position="305"/>
    </location>
</feature>
<protein>
    <submittedName>
        <fullName evidence="2">Primosomal protein DnaI</fullName>
    </submittedName>
</protein>
<dbReference type="Proteomes" id="UP000027142">
    <property type="component" value="Chromosome"/>
</dbReference>
<dbReference type="PATRIC" id="fig|1246626.3.peg.2685"/>
<dbReference type="AlphaFoldDB" id="A0A060M3W8"/>
<dbReference type="EMBL" id="CP003923">
    <property type="protein sequence ID" value="AIC95258.1"/>
    <property type="molecule type" value="Genomic_DNA"/>
</dbReference>
<evidence type="ECO:0000313" key="3">
    <source>
        <dbReference type="Proteomes" id="UP000027142"/>
    </source>
</evidence>
<dbReference type="KEGG" id="ble:BleG1_2693"/>
<evidence type="ECO:0000259" key="1">
    <source>
        <dbReference type="SMART" id="SM00382"/>
    </source>
</evidence>
<dbReference type="eggNOG" id="COG1484">
    <property type="taxonomic scope" value="Bacteria"/>
</dbReference>
<dbReference type="PANTHER" id="PTHR30050:SF8">
    <property type="entry name" value="PRIMOSOMAL PROTEIN DNAI"/>
    <property type="match status" value="1"/>
</dbReference>
<accession>A0A060M3W8</accession>
<dbReference type="InterPro" id="IPR009928">
    <property type="entry name" value="DnaI_N"/>
</dbReference>
<dbReference type="SMART" id="SM00382">
    <property type="entry name" value="AAA"/>
    <property type="match status" value="1"/>
</dbReference>
<dbReference type="Pfam" id="PF07319">
    <property type="entry name" value="DnaI_N"/>
    <property type="match status" value="1"/>
</dbReference>
<dbReference type="CDD" id="cd00009">
    <property type="entry name" value="AAA"/>
    <property type="match status" value="1"/>
</dbReference>